<dbReference type="GO" id="GO:0051082">
    <property type="term" value="F:unfolded protein binding"/>
    <property type="evidence" value="ECO:0007669"/>
    <property type="project" value="InterPro"/>
</dbReference>
<dbReference type="EMBL" id="UINC01017457">
    <property type="protein sequence ID" value="SVA72391.1"/>
    <property type="molecule type" value="Genomic_DNA"/>
</dbReference>
<name>A0A381Y707_9ZZZZ</name>
<proteinExistence type="predicted"/>
<dbReference type="GO" id="GO:0006457">
    <property type="term" value="P:protein folding"/>
    <property type="evidence" value="ECO:0007669"/>
    <property type="project" value="InterPro"/>
</dbReference>
<dbReference type="GO" id="GO:0016272">
    <property type="term" value="C:prefoldin complex"/>
    <property type="evidence" value="ECO:0007669"/>
    <property type="project" value="InterPro"/>
</dbReference>
<evidence type="ECO:0008006" key="2">
    <source>
        <dbReference type="Google" id="ProtNLM"/>
    </source>
</evidence>
<reference evidence="1" key="1">
    <citation type="submission" date="2018-05" db="EMBL/GenBank/DDBJ databases">
        <authorList>
            <person name="Lanie J.A."/>
            <person name="Ng W.-L."/>
            <person name="Kazmierczak K.M."/>
            <person name="Andrzejewski T.M."/>
            <person name="Davidsen T.M."/>
            <person name="Wayne K.J."/>
            <person name="Tettelin H."/>
            <person name="Glass J.I."/>
            <person name="Rusch D."/>
            <person name="Podicherti R."/>
            <person name="Tsui H.-C.T."/>
            <person name="Winkler M.E."/>
        </authorList>
    </citation>
    <scope>NUCLEOTIDE SEQUENCE</scope>
</reference>
<sequence length="66" mass="7383">MTDEPITPQQMQSVVQELQSTRSQVQAIASQINEISLTLNALSSQDEKRPVFRAVGNLLLEVDDRD</sequence>
<gene>
    <name evidence="1" type="ORF">METZ01_LOCUS125245</name>
</gene>
<organism evidence="1">
    <name type="scientific">marine metagenome</name>
    <dbReference type="NCBI Taxonomy" id="408172"/>
    <lineage>
        <taxon>unclassified sequences</taxon>
        <taxon>metagenomes</taxon>
        <taxon>ecological metagenomes</taxon>
    </lineage>
</organism>
<dbReference type="InterPro" id="IPR002777">
    <property type="entry name" value="PFD_beta-like"/>
</dbReference>
<accession>A0A381Y707</accession>
<dbReference type="SUPFAM" id="SSF46579">
    <property type="entry name" value="Prefoldin"/>
    <property type="match status" value="1"/>
</dbReference>
<dbReference type="AlphaFoldDB" id="A0A381Y707"/>
<evidence type="ECO:0000313" key="1">
    <source>
        <dbReference type="EMBL" id="SVA72391.1"/>
    </source>
</evidence>
<dbReference type="Pfam" id="PF01920">
    <property type="entry name" value="Prefoldin_2"/>
    <property type="match status" value="1"/>
</dbReference>
<protein>
    <recommendedName>
        <fullName evidence="2">Prefoldin subunit beta</fullName>
    </recommendedName>
</protein>
<dbReference type="Gene3D" id="1.10.287.370">
    <property type="match status" value="1"/>
</dbReference>
<dbReference type="InterPro" id="IPR009053">
    <property type="entry name" value="Prefoldin"/>
</dbReference>
<feature type="non-terminal residue" evidence="1">
    <location>
        <position position="66"/>
    </location>
</feature>